<dbReference type="InterPro" id="IPR050832">
    <property type="entry name" value="Bact_Acetyltransf"/>
</dbReference>
<feature type="domain" description="N-acetyltransferase" evidence="3">
    <location>
        <begin position="6"/>
        <end position="151"/>
    </location>
</feature>
<dbReference type="PROSITE" id="PS51186">
    <property type="entry name" value="GNAT"/>
    <property type="match status" value="1"/>
</dbReference>
<sequence>MTDLSLAIRPENPGEADVIEKLHERAFGPGRFARTAFRLREGVPHEEALSFTALVGTLVVGSIRLTRIRIGAADGLLLGPVTVEPAFMGRGIGMALVSRSVEAAREQGHRLVLLVGDEPFYGKVGFRRVPAGRLAMPGPVDPARLLILELQPGAFEGVAGPVAPIA</sequence>
<reference evidence="4" key="1">
    <citation type="submission" date="2024-05" db="EMBL/GenBank/DDBJ databases">
        <authorList>
            <person name="Kim S."/>
            <person name="Heo J."/>
            <person name="Choi H."/>
            <person name="Choi Y."/>
            <person name="Kwon S.-W."/>
            <person name="Kim Y."/>
        </authorList>
    </citation>
    <scope>NUCLEOTIDE SEQUENCE</scope>
    <source>
        <strain evidence="4">KACC 23698</strain>
    </source>
</reference>
<keyword evidence="2 4" id="KW-0012">Acyltransferase</keyword>
<dbReference type="Gene3D" id="3.40.630.30">
    <property type="match status" value="1"/>
</dbReference>
<dbReference type="CDD" id="cd04301">
    <property type="entry name" value="NAT_SF"/>
    <property type="match status" value="1"/>
</dbReference>
<dbReference type="InterPro" id="IPR000182">
    <property type="entry name" value="GNAT_dom"/>
</dbReference>
<dbReference type="GO" id="GO:0016747">
    <property type="term" value="F:acyltransferase activity, transferring groups other than amino-acyl groups"/>
    <property type="evidence" value="ECO:0007669"/>
    <property type="project" value="InterPro"/>
</dbReference>
<dbReference type="EC" id="2.3.1.-" evidence="4"/>
<dbReference type="AlphaFoldDB" id="A0AAU7JBA7"/>
<dbReference type="PANTHER" id="PTHR43877:SF1">
    <property type="entry name" value="ACETYLTRANSFERASE"/>
    <property type="match status" value="1"/>
</dbReference>
<evidence type="ECO:0000259" key="3">
    <source>
        <dbReference type="PROSITE" id="PS51186"/>
    </source>
</evidence>
<dbReference type="PANTHER" id="PTHR43877">
    <property type="entry name" value="AMINOALKYLPHOSPHONATE N-ACETYLTRANSFERASE-RELATED-RELATED"/>
    <property type="match status" value="1"/>
</dbReference>
<protein>
    <submittedName>
        <fullName evidence="4">N-acetyltransferase</fullName>
        <ecNumber evidence="4">2.3.1.-</ecNumber>
    </submittedName>
</protein>
<keyword evidence="1 4" id="KW-0808">Transferase</keyword>
<gene>
    <name evidence="4" type="ORF">ABEG18_18360</name>
</gene>
<evidence type="ECO:0000256" key="1">
    <source>
        <dbReference type="ARBA" id="ARBA00022679"/>
    </source>
</evidence>
<dbReference type="EMBL" id="CP157484">
    <property type="protein sequence ID" value="XBO37672.1"/>
    <property type="molecule type" value="Genomic_DNA"/>
</dbReference>
<dbReference type="SUPFAM" id="SSF55729">
    <property type="entry name" value="Acyl-CoA N-acyltransferases (Nat)"/>
    <property type="match status" value="1"/>
</dbReference>
<evidence type="ECO:0000256" key="2">
    <source>
        <dbReference type="ARBA" id="ARBA00023315"/>
    </source>
</evidence>
<dbReference type="RefSeq" id="WP_406854497.1">
    <property type="nucleotide sequence ID" value="NZ_CP157484.1"/>
</dbReference>
<name>A0AAU7JBA7_9HYPH</name>
<dbReference type="Pfam" id="PF13508">
    <property type="entry name" value="Acetyltransf_7"/>
    <property type="match status" value="1"/>
</dbReference>
<dbReference type="InterPro" id="IPR016181">
    <property type="entry name" value="Acyl_CoA_acyltransferase"/>
</dbReference>
<accession>A0AAU7JBA7</accession>
<evidence type="ECO:0000313" key="4">
    <source>
        <dbReference type="EMBL" id="XBO37672.1"/>
    </source>
</evidence>
<organism evidence="4">
    <name type="scientific">Alsobacter sp. KACC 23698</name>
    <dbReference type="NCBI Taxonomy" id="3149229"/>
    <lineage>
        <taxon>Bacteria</taxon>
        <taxon>Pseudomonadati</taxon>
        <taxon>Pseudomonadota</taxon>
        <taxon>Alphaproteobacteria</taxon>
        <taxon>Hyphomicrobiales</taxon>
        <taxon>Alsobacteraceae</taxon>
        <taxon>Alsobacter</taxon>
    </lineage>
</organism>
<proteinExistence type="predicted"/>